<dbReference type="InterPro" id="IPR023696">
    <property type="entry name" value="Ureohydrolase_dom_sf"/>
</dbReference>
<evidence type="ECO:0000256" key="9">
    <source>
        <dbReference type="ARBA" id="ARBA00023242"/>
    </source>
</evidence>
<keyword evidence="8" id="KW-0804">Transcription</keyword>
<evidence type="ECO:0000256" key="2">
    <source>
        <dbReference type="ARBA" id="ARBA00007738"/>
    </source>
</evidence>
<proteinExistence type="inferred from homology"/>
<dbReference type="EC" id="3.5.1.98" evidence="3"/>
<comment type="similarity">
    <text evidence="2">Belongs to the histone deacetylase family. HD type 2 subfamily.</text>
</comment>
<dbReference type="GO" id="GO:0141221">
    <property type="term" value="F:histone deacetylase activity, hydrolytic mechanism"/>
    <property type="evidence" value="ECO:0007669"/>
    <property type="project" value="UniProtKB-EC"/>
</dbReference>
<dbReference type="GO" id="GO:0005737">
    <property type="term" value="C:cytoplasm"/>
    <property type="evidence" value="ECO:0007669"/>
    <property type="project" value="TreeGrafter"/>
</dbReference>
<dbReference type="Pfam" id="PF00850">
    <property type="entry name" value="Hist_deacetyl"/>
    <property type="match status" value="1"/>
</dbReference>
<protein>
    <recommendedName>
        <fullName evidence="3">histone deacetylase</fullName>
        <ecNumber evidence="3">3.5.1.98</ecNumber>
    </recommendedName>
</protein>
<accession>A0A6P6Y4J1</accession>
<keyword evidence="12" id="KW-1185">Reference proteome</keyword>
<name>A0A6P6Y4J1_DERPT</name>
<dbReference type="InterPro" id="IPR023801">
    <property type="entry name" value="His_deacetylse_dom"/>
</dbReference>
<evidence type="ECO:0000256" key="8">
    <source>
        <dbReference type="ARBA" id="ARBA00023163"/>
    </source>
</evidence>
<dbReference type="InParanoid" id="A0A6P6Y4J1"/>
<dbReference type="GO" id="GO:0000118">
    <property type="term" value="C:histone deacetylase complex"/>
    <property type="evidence" value="ECO:0007669"/>
    <property type="project" value="TreeGrafter"/>
</dbReference>
<evidence type="ECO:0000256" key="10">
    <source>
        <dbReference type="ARBA" id="ARBA00048287"/>
    </source>
</evidence>
<evidence type="ECO:0000313" key="13">
    <source>
        <dbReference type="RefSeq" id="XP_027200407.1"/>
    </source>
</evidence>
<feature type="domain" description="Histone deacetylase" evidence="11">
    <location>
        <begin position="15"/>
        <end position="60"/>
    </location>
</feature>
<comment type="subcellular location">
    <subcellularLocation>
        <location evidence="1">Nucleus</location>
    </subcellularLocation>
</comment>
<evidence type="ECO:0000256" key="7">
    <source>
        <dbReference type="ARBA" id="ARBA00023015"/>
    </source>
</evidence>
<dbReference type="InterPro" id="IPR037138">
    <property type="entry name" value="His_deacetylse_dom_sf"/>
</dbReference>
<organism evidence="12 13">
    <name type="scientific">Dermatophagoides pteronyssinus</name>
    <name type="common">European house dust mite</name>
    <dbReference type="NCBI Taxonomy" id="6956"/>
    <lineage>
        <taxon>Eukaryota</taxon>
        <taxon>Metazoa</taxon>
        <taxon>Ecdysozoa</taxon>
        <taxon>Arthropoda</taxon>
        <taxon>Chelicerata</taxon>
        <taxon>Arachnida</taxon>
        <taxon>Acari</taxon>
        <taxon>Acariformes</taxon>
        <taxon>Sarcoptiformes</taxon>
        <taxon>Astigmata</taxon>
        <taxon>Psoroptidia</taxon>
        <taxon>Analgoidea</taxon>
        <taxon>Pyroglyphidae</taxon>
        <taxon>Dermatophagoidinae</taxon>
        <taxon>Dermatophagoides</taxon>
    </lineage>
</organism>
<evidence type="ECO:0000256" key="6">
    <source>
        <dbReference type="ARBA" id="ARBA00022853"/>
    </source>
</evidence>
<evidence type="ECO:0000256" key="4">
    <source>
        <dbReference type="ARBA" id="ARBA00022491"/>
    </source>
</evidence>
<evidence type="ECO:0000313" key="12">
    <source>
        <dbReference type="Proteomes" id="UP000515146"/>
    </source>
</evidence>
<keyword evidence="4" id="KW-0678">Repressor</keyword>
<dbReference type="SUPFAM" id="SSF52768">
    <property type="entry name" value="Arginase/deacetylase"/>
    <property type="match status" value="1"/>
</dbReference>
<dbReference type="KEGG" id="dpte:113794490"/>
<evidence type="ECO:0000256" key="3">
    <source>
        <dbReference type="ARBA" id="ARBA00012111"/>
    </source>
</evidence>
<dbReference type="GO" id="GO:0040029">
    <property type="term" value="P:epigenetic regulation of gene expression"/>
    <property type="evidence" value="ECO:0007669"/>
    <property type="project" value="TreeGrafter"/>
</dbReference>
<gene>
    <name evidence="13" type="primary">LOC113794490</name>
</gene>
<dbReference type="RefSeq" id="XP_027200407.1">
    <property type="nucleotide sequence ID" value="XM_027344606.1"/>
</dbReference>
<evidence type="ECO:0000256" key="5">
    <source>
        <dbReference type="ARBA" id="ARBA00022801"/>
    </source>
</evidence>
<evidence type="ECO:0000259" key="11">
    <source>
        <dbReference type="Pfam" id="PF00850"/>
    </source>
</evidence>
<keyword evidence="9" id="KW-0539">Nucleus</keyword>
<reference evidence="13" key="1">
    <citation type="submission" date="2025-08" db="UniProtKB">
        <authorList>
            <consortium name="RefSeq"/>
        </authorList>
    </citation>
    <scope>IDENTIFICATION</scope>
    <source>
        <strain evidence="13">Airmid</strain>
    </source>
</reference>
<evidence type="ECO:0000256" key="1">
    <source>
        <dbReference type="ARBA" id="ARBA00004123"/>
    </source>
</evidence>
<dbReference type="Gene3D" id="3.40.800.20">
    <property type="entry name" value="Histone deacetylase domain"/>
    <property type="match status" value="2"/>
</dbReference>
<keyword evidence="5" id="KW-0378">Hydrolase</keyword>
<dbReference type="PANTHER" id="PTHR10625:SF5">
    <property type="entry name" value="HISTONE DEACETYLASE"/>
    <property type="match status" value="1"/>
</dbReference>
<sequence>MLTTSKIPGLTPCSQGFCLYNAVAVAAAWARYNLADAGIKRITILDFDIHHGNGTQQIVEALHLLPLIYEFKPDLLLLSAGFDAHLTDPMTDIH</sequence>
<keyword evidence="6" id="KW-0156">Chromatin regulator</keyword>
<keyword evidence="7" id="KW-0805">Transcription regulation</keyword>
<dbReference type="OrthoDB" id="424012at2759"/>
<dbReference type="Proteomes" id="UP000515146">
    <property type="component" value="Unplaced"/>
</dbReference>
<dbReference type="PANTHER" id="PTHR10625">
    <property type="entry name" value="HISTONE DEACETYLASE HDAC1-RELATED"/>
    <property type="match status" value="1"/>
</dbReference>
<dbReference type="AlphaFoldDB" id="A0A6P6Y4J1"/>
<comment type="catalytic activity">
    <reaction evidence="10">
        <text>N(6)-acetyl-L-lysyl-[histone] + H2O = L-lysyl-[histone] + acetate</text>
        <dbReference type="Rhea" id="RHEA:58196"/>
        <dbReference type="Rhea" id="RHEA-COMP:9845"/>
        <dbReference type="Rhea" id="RHEA-COMP:11338"/>
        <dbReference type="ChEBI" id="CHEBI:15377"/>
        <dbReference type="ChEBI" id="CHEBI:29969"/>
        <dbReference type="ChEBI" id="CHEBI:30089"/>
        <dbReference type="ChEBI" id="CHEBI:61930"/>
        <dbReference type="EC" id="3.5.1.98"/>
    </reaction>
</comment>